<keyword evidence="2" id="KW-1185">Reference proteome</keyword>
<dbReference type="Proteomes" id="UP000277928">
    <property type="component" value="Unassembled WGS sequence"/>
</dbReference>
<sequence>MPFEMQQSTKVFTSVLCYHCDRYVLSDGCREVLPSRSWKGKRAQAEAVYSSKCMKCDEKGQTGLTVNVNTDGLFIKKTLRFLAVVAGALLAAVGDVI</sequence>
<dbReference type="AlphaFoldDB" id="A0A3P7M9L4"/>
<protein>
    <submittedName>
        <fullName evidence="1">Uncharacterized protein</fullName>
    </submittedName>
</protein>
<evidence type="ECO:0000313" key="2">
    <source>
        <dbReference type="Proteomes" id="UP000277928"/>
    </source>
</evidence>
<organism evidence="1 2">
    <name type="scientific">Litomosoides sigmodontis</name>
    <name type="common">Filarial nematode worm</name>
    <dbReference type="NCBI Taxonomy" id="42156"/>
    <lineage>
        <taxon>Eukaryota</taxon>
        <taxon>Metazoa</taxon>
        <taxon>Ecdysozoa</taxon>
        <taxon>Nematoda</taxon>
        <taxon>Chromadorea</taxon>
        <taxon>Rhabditida</taxon>
        <taxon>Spirurina</taxon>
        <taxon>Spiruromorpha</taxon>
        <taxon>Filarioidea</taxon>
        <taxon>Onchocercidae</taxon>
        <taxon>Litomosoides</taxon>
    </lineage>
</organism>
<gene>
    <name evidence="1" type="ORF">NLS_LOCUS10024</name>
</gene>
<proteinExistence type="predicted"/>
<evidence type="ECO:0000313" key="1">
    <source>
        <dbReference type="EMBL" id="VDM93041.1"/>
    </source>
</evidence>
<dbReference type="EMBL" id="UYRX01002291">
    <property type="protein sequence ID" value="VDM93041.1"/>
    <property type="molecule type" value="Genomic_DNA"/>
</dbReference>
<reference evidence="1 2" key="1">
    <citation type="submission" date="2018-08" db="EMBL/GenBank/DDBJ databases">
        <authorList>
            <person name="Laetsch R D."/>
            <person name="Stevens L."/>
            <person name="Kumar S."/>
            <person name="Blaxter L. M."/>
        </authorList>
    </citation>
    <scope>NUCLEOTIDE SEQUENCE [LARGE SCALE GENOMIC DNA]</scope>
</reference>
<accession>A0A3P7M9L4</accession>
<name>A0A3P7M9L4_LITSI</name>